<comment type="similarity">
    <text evidence="2">Belongs to the germin family.</text>
</comment>
<evidence type="ECO:0000256" key="2">
    <source>
        <dbReference type="ARBA" id="ARBA00007456"/>
    </source>
</evidence>
<dbReference type="GO" id="GO:0030145">
    <property type="term" value="F:manganese ion binding"/>
    <property type="evidence" value="ECO:0007669"/>
    <property type="project" value="InterPro"/>
</dbReference>
<dbReference type="EMBL" id="ML976657">
    <property type="protein sequence ID" value="KAF1979741.1"/>
    <property type="molecule type" value="Genomic_DNA"/>
</dbReference>
<evidence type="ECO:0000256" key="1">
    <source>
        <dbReference type="ARBA" id="ARBA00004613"/>
    </source>
</evidence>
<gene>
    <name evidence="8" type="ORF">BU23DRAFT_523197</name>
</gene>
<dbReference type="Proteomes" id="UP000800036">
    <property type="component" value="Unassembled WGS sequence"/>
</dbReference>
<organism evidence="8 9">
    <name type="scientific">Bimuria novae-zelandiae CBS 107.79</name>
    <dbReference type="NCBI Taxonomy" id="1447943"/>
    <lineage>
        <taxon>Eukaryota</taxon>
        <taxon>Fungi</taxon>
        <taxon>Dikarya</taxon>
        <taxon>Ascomycota</taxon>
        <taxon>Pezizomycotina</taxon>
        <taxon>Dothideomycetes</taxon>
        <taxon>Pleosporomycetidae</taxon>
        <taxon>Pleosporales</taxon>
        <taxon>Massarineae</taxon>
        <taxon>Didymosphaeriaceae</taxon>
        <taxon>Bimuria</taxon>
    </lineage>
</organism>
<feature type="chain" id="PRO_5025333682" evidence="6">
    <location>
        <begin position="20"/>
        <end position="288"/>
    </location>
</feature>
<dbReference type="Gene3D" id="2.60.120.10">
    <property type="entry name" value="Jelly Rolls"/>
    <property type="match status" value="1"/>
</dbReference>
<evidence type="ECO:0000256" key="6">
    <source>
        <dbReference type="SAM" id="SignalP"/>
    </source>
</evidence>
<protein>
    <submittedName>
        <fullName evidence="8">RmlC-like cupin</fullName>
    </submittedName>
</protein>
<dbReference type="AlphaFoldDB" id="A0A6A5VR67"/>
<evidence type="ECO:0000313" key="9">
    <source>
        <dbReference type="Proteomes" id="UP000800036"/>
    </source>
</evidence>
<keyword evidence="5" id="KW-0464">Manganese</keyword>
<dbReference type="InterPro" id="IPR006045">
    <property type="entry name" value="Cupin_1"/>
</dbReference>
<evidence type="ECO:0000313" key="8">
    <source>
        <dbReference type="EMBL" id="KAF1979741.1"/>
    </source>
</evidence>
<accession>A0A6A5VR67</accession>
<feature type="domain" description="Cupin type-1" evidence="7">
    <location>
        <begin position="86"/>
        <end position="236"/>
    </location>
</feature>
<dbReference type="GO" id="GO:0005576">
    <property type="term" value="C:extracellular region"/>
    <property type="evidence" value="ECO:0007669"/>
    <property type="project" value="UniProtKB-SubCell"/>
</dbReference>
<reference evidence="8" key="1">
    <citation type="journal article" date="2020" name="Stud. Mycol.">
        <title>101 Dothideomycetes genomes: a test case for predicting lifestyles and emergence of pathogens.</title>
        <authorList>
            <person name="Haridas S."/>
            <person name="Albert R."/>
            <person name="Binder M."/>
            <person name="Bloem J."/>
            <person name="Labutti K."/>
            <person name="Salamov A."/>
            <person name="Andreopoulos B."/>
            <person name="Baker S."/>
            <person name="Barry K."/>
            <person name="Bills G."/>
            <person name="Bluhm B."/>
            <person name="Cannon C."/>
            <person name="Castanera R."/>
            <person name="Culley D."/>
            <person name="Daum C."/>
            <person name="Ezra D."/>
            <person name="Gonzalez J."/>
            <person name="Henrissat B."/>
            <person name="Kuo A."/>
            <person name="Liang C."/>
            <person name="Lipzen A."/>
            <person name="Lutzoni F."/>
            <person name="Magnuson J."/>
            <person name="Mondo S."/>
            <person name="Nolan M."/>
            <person name="Ohm R."/>
            <person name="Pangilinan J."/>
            <person name="Park H.-J."/>
            <person name="Ramirez L."/>
            <person name="Alfaro M."/>
            <person name="Sun H."/>
            <person name="Tritt A."/>
            <person name="Yoshinaga Y."/>
            <person name="Zwiers L.-H."/>
            <person name="Turgeon B."/>
            <person name="Goodwin S."/>
            <person name="Spatafora J."/>
            <person name="Crous P."/>
            <person name="Grigoriev I."/>
        </authorList>
    </citation>
    <scope>NUCLEOTIDE SEQUENCE</scope>
    <source>
        <strain evidence="8">CBS 107.79</strain>
    </source>
</reference>
<proteinExistence type="inferred from homology"/>
<keyword evidence="3" id="KW-0964">Secreted</keyword>
<dbReference type="CDD" id="cd02241">
    <property type="entry name" value="cupin_OxOx"/>
    <property type="match status" value="1"/>
</dbReference>
<dbReference type="OrthoDB" id="1921208at2759"/>
<dbReference type="PANTHER" id="PTHR31238">
    <property type="entry name" value="GERMIN-LIKE PROTEIN SUBFAMILY 3 MEMBER 3"/>
    <property type="match status" value="1"/>
</dbReference>
<evidence type="ECO:0000259" key="7">
    <source>
        <dbReference type="SMART" id="SM00835"/>
    </source>
</evidence>
<evidence type="ECO:0000256" key="3">
    <source>
        <dbReference type="ARBA" id="ARBA00022525"/>
    </source>
</evidence>
<dbReference type="InterPro" id="IPR014710">
    <property type="entry name" value="RmlC-like_jellyroll"/>
</dbReference>
<comment type="subcellular location">
    <subcellularLocation>
        <location evidence="1">Secreted</location>
    </subcellularLocation>
</comment>
<sequence length="288" mass="30303">MVTITKTFLAAVALSAVQALPQQSLTTVMTPSTATATPAAAAPSLDPELKKALADATTEIERLKLLLTTQGQTLLTGEDLKKATVFDFNDAKPAKGAKGGASKAANAGTFPILQRLGISTTYFDLEPCGMNTPHVHPRASEWYTTTEGQIDFGYITENNLVESGNAEIAGTLKKYQGTVFPQGSIHYQINNQCVKAKALGTLNSADPGTVQAAQAFFGLNADVVNATLGFPKSINGTNIEEFRKYIPANLARSVDICLAKCKNQGYPTGNSTSTPTATAVAGSYSKGY</sequence>
<keyword evidence="9" id="KW-1185">Reference proteome</keyword>
<dbReference type="PRINTS" id="PR00325">
    <property type="entry name" value="GERMIN"/>
</dbReference>
<dbReference type="SMART" id="SM00835">
    <property type="entry name" value="Cupin_1"/>
    <property type="match status" value="1"/>
</dbReference>
<name>A0A6A5VR67_9PLEO</name>
<feature type="signal peptide" evidence="6">
    <location>
        <begin position="1"/>
        <end position="19"/>
    </location>
</feature>
<evidence type="ECO:0000256" key="4">
    <source>
        <dbReference type="ARBA" id="ARBA00022723"/>
    </source>
</evidence>
<keyword evidence="4" id="KW-0479">Metal-binding</keyword>
<evidence type="ECO:0000256" key="5">
    <source>
        <dbReference type="ARBA" id="ARBA00023211"/>
    </source>
</evidence>
<keyword evidence="6" id="KW-0732">Signal</keyword>
<dbReference type="Pfam" id="PF00190">
    <property type="entry name" value="Cupin_1"/>
    <property type="match status" value="1"/>
</dbReference>
<dbReference type="InterPro" id="IPR011051">
    <property type="entry name" value="RmlC_Cupin_sf"/>
</dbReference>
<dbReference type="SUPFAM" id="SSF51182">
    <property type="entry name" value="RmlC-like cupins"/>
    <property type="match status" value="1"/>
</dbReference>
<dbReference type="InterPro" id="IPR001929">
    <property type="entry name" value="Germin"/>
</dbReference>